<reference evidence="1" key="1">
    <citation type="submission" date="2022-03" db="EMBL/GenBank/DDBJ databases">
        <authorList>
            <person name="Tunstrom K."/>
        </authorList>
    </citation>
    <scope>NUCLEOTIDE SEQUENCE</scope>
</reference>
<comment type="caution">
    <text evidence="1">The sequence shown here is derived from an EMBL/GenBank/DDBJ whole genome shotgun (WGS) entry which is preliminary data.</text>
</comment>
<organism evidence="1 2">
    <name type="scientific">Euphydryas editha</name>
    <name type="common">Edith's checkerspot</name>
    <dbReference type="NCBI Taxonomy" id="104508"/>
    <lineage>
        <taxon>Eukaryota</taxon>
        <taxon>Metazoa</taxon>
        <taxon>Ecdysozoa</taxon>
        <taxon>Arthropoda</taxon>
        <taxon>Hexapoda</taxon>
        <taxon>Insecta</taxon>
        <taxon>Pterygota</taxon>
        <taxon>Neoptera</taxon>
        <taxon>Endopterygota</taxon>
        <taxon>Lepidoptera</taxon>
        <taxon>Glossata</taxon>
        <taxon>Ditrysia</taxon>
        <taxon>Papilionoidea</taxon>
        <taxon>Nymphalidae</taxon>
        <taxon>Nymphalinae</taxon>
        <taxon>Euphydryas</taxon>
    </lineage>
</organism>
<sequence>MSCGMPTFKRRRLCSLPVGLAMKVDVANAFNSIPVGTIVEALKFHDVPHYLQRLMEAYLQEREVLWEESDD</sequence>
<accession>A0AAU9TEU5</accession>
<gene>
    <name evidence="1" type="ORF">EEDITHA_LOCUS2544</name>
</gene>
<keyword evidence="2" id="KW-1185">Reference proteome</keyword>
<evidence type="ECO:0000313" key="1">
    <source>
        <dbReference type="EMBL" id="CAH2086134.1"/>
    </source>
</evidence>
<evidence type="ECO:0000313" key="2">
    <source>
        <dbReference type="Proteomes" id="UP001153954"/>
    </source>
</evidence>
<dbReference type="EMBL" id="CAKOGL010000005">
    <property type="protein sequence ID" value="CAH2086134.1"/>
    <property type="molecule type" value="Genomic_DNA"/>
</dbReference>
<name>A0AAU9TEU5_EUPED</name>
<protein>
    <recommendedName>
        <fullName evidence="3">Reverse transcriptase</fullName>
    </recommendedName>
</protein>
<dbReference type="Proteomes" id="UP001153954">
    <property type="component" value="Unassembled WGS sequence"/>
</dbReference>
<proteinExistence type="predicted"/>
<evidence type="ECO:0008006" key="3">
    <source>
        <dbReference type="Google" id="ProtNLM"/>
    </source>
</evidence>
<dbReference type="AlphaFoldDB" id="A0AAU9TEU5"/>